<accession>A0A4R2J0V7</accession>
<evidence type="ECO:0000313" key="4">
    <source>
        <dbReference type="Proteomes" id="UP000295573"/>
    </source>
</evidence>
<feature type="transmembrane region" description="Helical" evidence="1">
    <location>
        <begin position="698"/>
        <end position="717"/>
    </location>
</feature>
<proteinExistence type="predicted"/>
<dbReference type="Pfam" id="PF11856">
    <property type="entry name" value="DUF3376"/>
    <property type="match status" value="1"/>
</dbReference>
<feature type="transmembrane region" description="Helical" evidence="1">
    <location>
        <begin position="776"/>
        <end position="801"/>
    </location>
</feature>
<sequence>MDLLHRLIGISSDPDTCTRLADDRRKVSRARDDLQALREAMDSPWVDDETLSTLRPGTDYWKLRLAHYARAVAGDDDGAATELIRSAEEAVIGFETFEDTREWVRDRAGRPDRGDRAGSNFDVRREVRRAAQVEAFARLYKLIPTGAPGVRANNAVGVIVEAVVSALDVLNRLSDAVAEVGALTQWRKVFGDIEGEDVEQRVLTRLLWLHIASWTLADESGASSSHPVDLVQISLQTQNHFAEQSTTADDKVGGMSLNRFGGFLKRSWRMNDWAWGRMDAATMLCQVILSPERLRRRSVQRRLRGEAETAEEFVQKLVGTLFGGPLPEQLQRLRAVAVDELKSAYMPDRDLPASLPSLAALAAWAVHLRAAVEELPSIAAAVKADRIDRANPSSKGELFLIQNSSLLKQLEITKPPADSAPLSADEVDRGLQALRAFDRAGVGREPLEEESRSDQLIRTAATAASVAVTVADSNRSGLGAIKPVTRTLRGGMLMPYWTILGLAAGTTIARFLAVLTLAGGALLLALSLLGGIDGWASGPATAIGVGALLTAFGFAALRTGTLLHSVVLLTPLIPLVAFAVDGWNSGDDGGKSRSLAVAGTIIAFALALMLLGSLPSETMSPVAAVYRSLDRLLRRYFPKQAKKELSTRKRFWLRVLAGWVWIARVIASLALLALAVYALVELAFWVFDQAPTWQDHRIWLWVITAALVLVGCAVGYWTGWRLRSWNELSDGTSVVYRIRGVHQSSGVAATWSVIYGTCYGLVAAGIITWWPDQPNWVWRSALATAVIFALLLLYVVPITVLTGSVRRIRERLLRDKKNAVLQWPAQDESPDEVVELLWKNDVRFRCLLTRSSPDATSLKLTRTGRRLRETLDQLN</sequence>
<feature type="domain" description="DUF3376" evidence="2">
    <location>
        <begin position="211"/>
        <end position="341"/>
    </location>
</feature>
<feature type="transmembrane region" description="Helical" evidence="1">
    <location>
        <begin position="535"/>
        <end position="555"/>
    </location>
</feature>
<protein>
    <submittedName>
        <fullName evidence="3">Uncharacterized protein DUF3376</fullName>
    </submittedName>
</protein>
<organism evidence="3 4">
    <name type="scientific">Kribbella antiqua</name>
    <dbReference type="NCBI Taxonomy" id="2512217"/>
    <lineage>
        <taxon>Bacteria</taxon>
        <taxon>Bacillati</taxon>
        <taxon>Actinomycetota</taxon>
        <taxon>Actinomycetes</taxon>
        <taxon>Propionibacteriales</taxon>
        <taxon>Kribbellaceae</taxon>
        <taxon>Kribbella</taxon>
    </lineage>
</organism>
<feature type="transmembrane region" description="Helical" evidence="1">
    <location>
        <begin position="496"/>
        <end position="529"/>
    </location>
</feature>
<feature type="transmembrane region" description="Helical" evidence="1">
    <location>
        <begin position="651"/>
        <end position="678"/>
    </location>
</feature>
<dbReference type="EMBL" id="SLWR01000002">
    <property type="protein sequence ID" value="TCO50426.1"/>
    <property type="molecule type" value="Genomic_DNA"/>
</dbReference>
<feature type="transmembrane region" description="Helical" evidence="1">
    <location>
        <begin position="562"/>
        <end position="580"/>
    </location>
</feature>
<evidence type="ECO:0000256" key="1">
    <source>
        <dbReference type="SAM" id="Phobius"/>
    </source>
</evidence>
<reference evidence="3 4" key="1">
    <citation type="journal article" date="2015" name="Stand. Genomic Sci.">
        <title>Genomic Encyclopedia of Bacterial and Archaeal Type Strains, Phase III: the genomes of soil and plant-associated and newly described type strains.</title>
        <authorList>
            <person name="Whitman W.B."/>
            <person name="Woyke T."/>
            <person name="Klenk H.P."/>
            <person name="Zhou Y."/>
            <person name="Lilburn T.G."/>
            <person name="Beck B.J."/>
            <person name="De Vos P."/>
            <person name="Vandamme P."/>
            <person name="Eisen J.A."/>
            <person name="Garrity G."/>
            <person name="Hugenholtz P."/>
            <person name="Kyrpides N.C."/>
        </authorList>
    </citation>
    <scope>NUCLEOTIDE SEQUENCE [LARGE SCALE GENOMIC DNA]</scope>
    <source>
        <strain evidence="3 4">VKM Ac-2541</strain>
    </source>
</reference>
<feature type="transmembrane region" description="Helical" evidence="1">
    <location>
        <begin position="747"/>
        <end position="770"/>
    </location>
</feature>
<dbReference type="Proteomes" id="UP000295573">
    <property type="component" value="Unassembled WGS sequence"/>
</dbReference>
<evidence type="ECO:0000313" key="3">
    <source>
        <dbReference type="EMBL" id="TCO50426.1"/>
    </source>
</evidence>
<keyword evidence="1" id="KW-1133">Transmembrane helix</keyword>
<gene>
    <name evidence="3" type="ORF">EV646_102500</name>
</gene>
<keyword evidence="1" id="KW-0812">Transmembrane</keyword>
<dbReference type="AlphaFoldDB" id="A0A4R2J0V7"/>
<keyword evidence="1" id="KW-0472">Membrane</keyword>
<comment type="caution">
    <text evidence="3">The sequence shown here is derived from an EMBL/GenBank/DDBJ whole genome shotgun (WGS) entry which is preliminary data.</text>
</comment>
<dbReference type="InterPro" id="IPR024282">
    <property type="entry name" value="DUF3376"/>
</dbReference>
<name>A0A4R2J0V7_9ACTN</name>
<evidence type="ECO:0000259" key="2">
    <source>
        <dbReference type="Pfam" id="PF11856"/>
    </source>
</evidence>
<feature type="transmembrane region" description="Helical" evidence="1">
    <location>
        <begin position="592"/>
        <end position="611"/>
    </location>
</feature>
<keyword evidence="4" id="KW-1185">Reference proteome</keyword>